<evidence type="ECO:0000313" key="3">
    <source>
        <dbReference type="EMBL" id="MYL85006.1"/>
    </source>
</evidence>
<feature type="transmembrane region" description="Helical" evidence="1">
    <location>
        <begin position="158"/>
        <end position="187"/>
    </location>
</feature>
<evidence type="ECO:0000256" key="2">
    <source>
        <dbReference type="SAM" id="SignalP"/>
    </source>
</evidence>
<keyword evidence="1" id="KW-1133">Transmembrane helix</keyword>
<feature type="transmembrane region" description="Helical" evidence="1">
    <location>
        <begin position="131"/>
        <end position="146"/>
    </location>
</feature>
<keyword evidence="1" id="KW-0472">Membrane</keyword>
<feature type="chain" id="PRO_5028953037" description="Glycosyltransferase RgtA/B/C/D-like domain-containing protein" evidence="2">
    <location>
        <begin position="24"/>
        <end position="481"/>
    </location>
</feature>
<feature type="transmembrane region" description="Helical" evidence="1">
    <location>
        <begin position="241"/>
        <end position="267"/>
    </location>
</feature>
<feature type="transmembrane region" description="Helical" evidence="1">
    <location>
        <begin position="329"/>
        <end position="349"/>
    </location>
</feature>
<evidence type="ECO:0000313" key="4">
    <source>
        <dbReference type="Proteomes" id="UP000482487"/>
    </source>
</evidence>
<sequence>MHLKIFASLFVALVVLFKTATNAADADLWGYLAFGRLFFQSSSFPYQDVFAYTPTYDIWVYHEWLTGVVYYYLYNIFGIDSLQLLKHALSLTFSYFVFKTARLRGANFAYALVAVLLGSFALSWYRSVLRAQYITMLFFILFIYLLEKADKENDWKPLVFLMPLMVLWSNFHGGFLVGFLLLAGYTLNTLLTNRPKLPIYGLVTAGCLAATLINPYGLAYWKYLIMAISMPRPEIGEWKNVFQAFISNDYSQGSLIFLIELGASLFLALKFKTINTARLLILLLFAYFGSTSVRHQCFYMILFAVYFSPLLNQFFIASYAELCQKKSLYAVYAIILVVLNIFYGSRLWNRSTYTVNTRKMPYQDLLLSYPSAEMLALINTAQSGTNIFCDYNWGEYLLFHLPNKKVSMDGRYETVYTPQTCEAYFDFMNGKTTELPPKTDLAVLFKHSQAAKQLDSMPQFSRIYEDELTALWIKPALALPR</sequence>
<comment type="caution">
    <text evidence="3">The sequence shown here is derived from an EMBL/GenBank/DDBJ whole genome shotgun (WGS) entry which is preliminary data.</text>
</comment>
<dbReference type="OrthoDB" id="9786218at2"/>
<keyword evidence="1" id="KW-0812">Transmembrane</keyword>
<accession>A0A7C9IPA6</accession>
<feature type="signal peptide" evidence="2">
    <location>
        <begin position="1"/>
        <end position="23"/>
    </location>
</feature>
<name>A0A7C9IPA6_9BACT</name>
<keyword evidence="2" id="KW-0732">Signal</keyword>
<feature type="transmembrane region" description="Helical" evidence="1">
    <location>
        <begin position="108"/>
        <end position="125"/>
    </location>
</feature>
<keyword evidence="4" id="KW-1185">Reference proteome</keyword>
<dbReference type="RefSeq" id="WP_160963568.1">
    <property type="nucleotide sequence ID" value="NZ_WVUD01000050.1"/>
</dbReference>
<gene>
    <name evidence="3" type="ORF">GTA51_17995</name>
</gene>
<evidence type="ECO:0000256" key="1">
    <source>
        <dbReference type="SAM" id="Phobius"/>
    </source>
</evidence>
<proteinExistence type="predicted"/>
<protein>
    <recommendedName>
        <fullName evidence="5">Glycosyltransferase RgtA/B/C/D-like domain-containing protein</fullName>
    </recommendedName>
</protein>
<feature type="transmembrane region" description="Helical" evidence="1">
    <location>
        <begin position="71"/>
        <end position="96"/>
    </location>
</feature>
<dbReference type="AlphaFoldDB" id="A0A7C9IPA6"/>
<evidence type="ECO:0008006" key="5">
    <source>
        <dbReference type="Google" id="ProtNLM"/>
    </source>
</evidence>
<dbReference type="Proteomes" id="UP000482487">
    <property type="component" value="Unassembled WGS sequence"/>
</dbReference>
<dbReference type="EMBL" id="WVUD01000050">
    <property type="protein sequence ID" value="MYL85006.1"/>
    <property type="molecule type" value="Genomic_DNA"/>
</dbReference>
<reference evidence="3 4" key="1">
    <citation type="submission" date="2020-01" db="EMBL/GenBank/DDBJ databases">
        <title>Genome sequence of Desulfovibrio aerotolerans DSM 16695(T).</title>
        <authorList>
            <person name="Karnachuk O."/>
            <person name="Avakyan M."/>
            <person name="Mardanov A."/>
            <person name="Kadnikov V."/>
            <person name="Ravin N."/>
        </authorList>
    </citation>
    <scope>NUCLEOTIDE SEQUENCE [LARGE SCALE GENOMIC DNA]</scope>
    <source>
        <strain evidence="3 4">DSM 16695</strain>
    </source>
</reference>
<organism evidence="3 4">
    <name type="scientific">Solidesulfovibrio aerotolerans</name>
    <dbReference type="NCBI Taxonomy" id="295255"/>
    <lineage>
        <taxon>Bacteria</taxon>
        <taxon>Pseudomonadati</taxon>
        <taxon>Thermodesulfobacteriota</taxon>
        <taxon>Desulfovibrionia</taxon>
        <taxon>Desulfovibrionales</taxon>
        <taxon>Desulfovibrionaceae</taxon>
        <taxon>Solidesulfovibrio</taxon>
    </lineage>
</organism>
<feature type="transmembrane region" description="Helical" evidence="1">
    <location>
        <begin position="273"/>
        <end position="290"/>
    </location>
</feature>
<feature type="transmembrane region" description="Helical" evidence="1">
    <location>
        <begin position="199"/>
        <end position="221"/>
    </location>
</feature>
<feature type="transmembrane region" description="Helical" evidence="1">
    <location>
        <begin position="297"/>
        <end position="317"/>
    </location>
</feature>